<keyword evidence="3" id="KW-1185">Reference proteome</keyword>
<name>A0A7V9Z192_9BACL</name>
<organism evidence="2 3">
    <name type="scientific">[Anoxybacillus] calidus</name>
    <dbReference type="NCBI Taxonomy" id="575178"/>
    <lineage>
        <taxon>Bacteria</taxon>
        <taxon>Bacillati</taxon>
        <taxon>Bacillota</taxon>
        <taxon>Bacilli</taxon>
        <taxon>Bacillales</taxon>
        <taxon>Anoxybacillaceae</taxon>
        <taxon>Paranoxybacillus</taxon>
    </lineage>
</organism>
<gene>
    <name evidence="2" type="ORF">HNQ85_002518</name>
</gene>
<evidence type="ECO:0008006" key="4">
    <source>
        <dbReference type="Google" id="ProtNLM"/>
    </source>
</evidence>
<sequence>MINRRIKKFLFALTTVMLLIVAGCSSGTEPPEAIVKINDDTIETSKGTYQWETQRLLSKKVRNADAAAPSEIAKKMKVKIVPQGSTANIEFSDNSEPELNVYSWKGEERTKELPLKQNQLTLPSQVGRYVIEIFARWSNGDASYTFVVEIQ</sequence>
<evidence type="ECO:0000313" key="3">
    <source>
        <dbReference type="Proteomes" id="UP000580891"/>
    </source>
</evidence>
<evidence type="ECO:0000256" key="1">
    <source>
        <dbReference type="SAM" id="SignalP"/>
    </source>
</evidence>
<feature type="chain" id="PRO_5038656924" description="Lipoprotein" evidence="1">
    <location>
        <begin position="28"/>
        <end position="151"/>
    </location>
</feature>
<protein>
    <recommendedName>
        <fullName evidence="4">Lipoprotein</fullName>
    </recommendedName>
</protein>
<dbReference type="Proteomes" id="UP000580891">
    <property type="component" value="Unassembled WGS sequence"/>
</dbReference>
<dbReference type="EMBL" id="JACDUU010000006">
    <property type="protein sequence ID" value="MBA2872209.1"/>
    <property type="molecule type" value="Genomic_DNA"/>
</dbReference>
<comment type="caution">
    <text evidence="2">The sequence shown here is derived from an EMBL/GenBank/DDBJ whole genome shotgun (WGS) entry which is preliminary data.</text>
</comment>
<keyword evidence="1" id="KW-0732">Signal</keyword>
<reference evidence="2 3" key="1">
    <citation type="submission" date="2020-07" db="EMBL/GenBank/DDBJ databases">
        <title>Genomic Encyclopedia of Type Strains, Phase IV (KMG-IV): sequencing the most valuable type-strain genomes for metagenomic binning, comparative biology and taxonomic classification.</title>
        <authorList>
            <person name="Goeker M."/>
        </authorList>
    </citation>
    <scope>NUCLEOTIDE SEQUENCE [LARGE SCALE GENOMIC DNA]</scope>
    <source>
        <strain evidence="2 3">DSM 25220</strain>
    </source>
</reference>
<proteinExistence type="predicted"/>
<accession>A0A7V9Z192</accession>
<dbReference type="RefSeq" id="WP_181538012.1">
    <property type="nucleotide sequence ID" value="NZ_JACDUU010000006.1"/>
</dbReference>
<evidence type="ECO:0000313" key="2">
    <source>
        <dbReference type="EMBL" id="MBA2872209.1"/>
    </source>
</evidence>
<dbReference type="AlphaFoldDB" id="A0A7V9Z192"/>
<dbReference type="PROSITE" id="PS51257">
    <property type="entry name" value="PROKAR_LIPOPROTEIN"/>
    <property type="match status" value="1"/>
</dbReference>
<feature type="signal peptide" evidence="1">
    <location>
        <begin position="1"/>
        <end position="27"/>
    </location>
</feature>